<dbReference type="Proteomes" id="UP000000866">
    <property type="component" value="Segment"/>
</dbReference>
<protein>
    <submittedName>
        <fullName evidence="7">TGF-b1</fullName>
    </submittedName>
</protein>
<dbReference type="PROSITE" id="PS51362">
    <property type="entry name" value="TGF_BETA_2"/>
    <property type="match status" value="1"/>
</dbReference>
<dbReference type="EMBL" id="AY689436">
    <property type="protein sequence ID" value="ABI99318.1"/>
    <property type="molecule type" value="Genomic_DNA"/>
</dbReference>
<evidence type="ECO:0000313" key="8">
    <source>
        <dbReference type="Proteomes" id="UP000000866"/>
    </source>
</evidence>
<keyword evidence="5" id="KW-1015">Disulfide bond</keyword>
<evidence type="ECO:0000313" key="7">
    <source>
        <dbReference type="EMBL" id="ABI99318.1"/>
    </source>
</evidence>
<dbReference type="GeneID" id="3346349"/>
<feature type="domain" description="TGF-beta family profile" evidence="6">
    <location>
        <begin position="202"/>
        <end position="310"/>
    </location>
</feature>
<accession>Q08FI9</accession>
<evidence type="ECO:0000256" key="4">
    <source>
        <dbReference type="ARBA" id="ARBA00023030"/>
    </source>
</evidence>
<dbReference type="PANTHER" id="PTHR11848">
    <property type="entry name" value="TGF-BETA FAMILY"/>
    <property type="match status" value="1"/>
</dbReference>
<dbReference type="GO" id="GO:0005125">
    <property type="term" value="F:cytokine activity"/>
    <property type="evidence" value="ECO:0007669"/>
    <property type="project" value="TreeGrafter"/>
</dbReference>
<organism evidence="7 8">
    <name type="scientific">Deerpox virus (strain Mule deer/United States/W-848-83/1983)</name>
    <name type="common">DPV</name>
    <dbReference type="NCBI Taxonomy" id="305674"/>
    <lineage>
        <taxon>Viruses</taxon>
        <taxon>Varidnaviria</taxon>
        <taxon>Bamfordvirae</taxon>
        <taxon>Nucleocytoviricota</taxon>
        <taxon>Pokkesviricetes</taxon>
        <taxon>Chitovirales</taxon>
        <taxon>Poxviridae</taxon>
        <taxon>Chordopoxvirinae</taxon>
        <taxon>Cervidpoxvirus</taxon>
        <taxon>Cervidpoxvirus muledeerpox</taxon>
        <taxon>Mule deerpox virus</taxon>
    </lineage>
</organism>
<dbReference type="RefSeq" id="YP_227538.1">
    <property type="nucleotide sequence ID" value="NC_006966.1"/>
</dbReference>
<comment type="similarity">
    <text evidence="2">Belongs to the TGF-beta family.</text>
</comment>
<proteinExistence type="inferred from homology"/>
<evidence type="ECO:0000256" key="2">
    <source>
        <dbReference type="ARBA" id="ARBA00006656"/>
    </source>
</evidence>
<reference evidence="7 8" key="1">
    <citation type="journal article" date="2005" name="J. Virol.">
        <title>Genome of deerpox virus.</title>
        <authorList>
            <person name="Afonso C.L."/>
            <person name="Delhon G."/>
            <person name="Tulman E.R."/>
            <person name="Lu Z."/>
            <person name="Zsak A."/>
            <person name="Becerra V.M."/>
            <person name="Zsak L."/>
            <person name="Kutish G.F."/>
            <person name="Rock D.L."/>
        </authorList>
    </citation>
    <scope>NUCLEOTIDE SEQUENCE [LARGE SCALE GENOMIC DNA]</scope>
    <source>
        <strain evidence="8">Mule deer/United States/W-848-83/1983</strain>
    </source>
</reference>
<sequence>MQELFNNRKKEISDLILNKLNLKNIPTLPQSDIFPSIDIINLYNESVNIFGDDKYEEIDYSTEFETLLPKTYKITEDGYSCIDFDMTNIRIETNRDSSRILKSLLILDFYELLIENQKILVFKRSSTTGNFLYSQDGLKDPATDKIIFNIYNFMSSSINHETNLLMFCFVLRVNKKSINERIQDMAKLNISNINNPHILLLKKKNNNIRTVRHVMDSCELSSTCCLVDFYIDFKKDMGWNWIYKPEGYHANLCIGNCNHKLINMPYNYAFKHNVFCCAPKKMKSLIIAYYEGRKYKVDNLKNMKIVSCGC</sequence>
<dbReference type="Gene3D" id="2.10.90.10">
    <property type="entry name" value="Cystine-knot cytokines"/>
    <property type="match status" value="1"/>
</dbReference>
<keyword evidence="4" id="KW-0339">Growth factor</keyword>
<evidence type="ECO:0000256" key="3">
    <source>
        <dbReference type="ARBA" id="ARBA00022525"/>
    </source>
</evidence>
<gene>
    <name evidence="7" type="ORF">DpV83gp163</name>
</gene>
<dbReference type="InterPro" id="IPR015615">
    <property type="entry name" value="TGF-beta-rel"/>
</dbReference>
<dbReference type="Pfam" id="PF00019">
    <property type="entry name" value="TGF_beta"/>
    <property type="match status" value="1"/>
</dbReference>
<dbReference type="InterPro" id="IPR001839">
    <property type="entry name" value="TGF-b_C"/>
</dbReference>
<evidence type="ECO:0000256" key="1">
    <source>
        <dbReference type="ARBA" id="ARBA00004613"/>
    </source>
</evidence>
<dbReference type="SUPFAM" id="SSF57501">
    <property type="entry name" value="Cystine-knot cytokines"/>
    <property type="match status" value="1"/>
</dbReference>
<keyword evidence="3" id="KW-0964">Secreted</keyword>
<dbReference type="InterPro" id="IPR029034">
    <property type="entry name" value="Cystine-knot_cytokine"/>
</dbReference>
<evidence type="ECO:0000256" key="5">
    <source>
        <dbReference type="ARBA" id="ARBA00023157"/>
    </source>
</evidence>
<dbReference type="SMART" id="SM00204">
    <property type="entry name" value="TGFB"/>
    <property type="match status" value="1"/>
</dbReference>
<dbReference type="GO" id="GO:0008083">
    <property type="term" value="F:growth factor activity"/>
    <property type="evidence" value="ECO:0007669"/>
    <property type="project" value="UniProtKB-KW"/>
</dbReference>
<organismHost>
    <name type="scientific">Odocoileus hemionus</name>
    <name type="common">Mule deer</name>
    <name type="synonym">Cervus hemionus</name>
    <dbReference type="NCBI Taxonomy" id="9872"/>
</organismHost>
<dbReference type="GO" id="GO:0005615">
    <property type="term" value="C:extracellular space"/>
    <property type="evidence" value="ECO:0007669"/>
    <property type="project" value="TreeGrafter"/>
</dbReference>
<comment type="subcellular location">
    <subcellularLocation>
        <location evidence="1">Secreted</location>
    </subcellularLocation>
</comment>
<dbReference type="GO" id="GO:0042127">
    <property type="term" value="P:regulation of cell population proliferation"/>
    <property type="evidence" value="ECO:0007669"/>
    <property type="project" value="TreeGrafter"/>
</dbReference>
<dbReference type="InterPro" id="IPR017948">
    <property type="entry name" value="TGFb_CS"/>
</dbReference>
<evidence type="ECO:0000259" key="6">
    <source>
        <dbReference type="PROSITE" id="PS51362"/>
    </source>
</evidence>
<dbReference type="PROSITE" id="PS00250">
    <property type="entry name" value="TGF_BETA_1"/>
    <property type="match status" value="1"/>
</dbReference>
<keyword evidence="8" id="KW-1185">Reference proteome</keyword>
<dbReference type="PANTHER" id="PTHR11848:SF33">
    <property type="entry name" value="TGF-BETA FAMILY PROFILE DOMAIN-CONTAINING PROTEIN"/>
    <property type="match status" value="1"/>
</dbReference>
<dbReference type="KEGG" id="vg:3346349"/>
<name>Q08FI9_DPV83</name>